<accession>A0ABS9T9J9</accession>
<name>A0ABS9T9J9_9PSEU</name>
<dbReference type="Pfam" id="PF07811">
    <property type="entry name" value="TadE"/>
    <property type="match status" value="1"/>
</dbReference>
<evidence type="ECO:0000313" key="3">
    <source>
        <dbReference type="EMBL" id="MCH6165192.1"/>
    </source>
</evidence>
<comment type="caution">
    <text evidence="3">The sequence shown here is derived from an EMBL/GenBank/DDBJ whole genome shotgun (WGS) entry which is preliminary data.</text>
</comment>
<keyword evidence="1" id="KW-0472">Membrane</keyword>
<feature type="domain" description="TadE-like" evidence="2">
    <location>
        <begin position="12"/>
        <end position="54"/>
    </location>
</feature>
<evidence type="ECO:0000256" key="1">
    <source>
        <dbReference type="SAM" id="Phobius"/>
    </source>
</evidence>
<reference evidence="3 4" key="1">
    <citation type="submission" date="2022-03" db="EMBL/GenBank/DDBJ databases">
        <title>Pseudonocardia alaer sp. nov., a novel actinomycete isolated from reed forest soil.</title>
        <authorList>
            <person name="Wang L."/>
        </authorList>
    </citation>
    <scope>NUCLEOTIDE SEQUENCE [LARGE SCALE GENOMIC DNA]</scope>
    <source>
        <strain evidence="3 4">Y-16303</strain>
    </source>
</reference>
<dbReference type="RefSeq" id="WP_241035224.1">
    <property type="nucleotide sequence ID" value="NZ_BAAAJF010000018.1"/>
</dbReference>
<keyword evidence="1" id="KW-1133">Transmembrane helix</keyword>
<dbReference type="Proteomes" id="UP001299970">
    <property type="component" value="Unassembled WGS sequence"/>
</dbReference>
<protein>
    <submittedName>
        <fullName evidence="3">Pilus assembly protein</fullName>
    </submittedName>
</protein>
<gene>
    <name evidence="3" type="ORF">MMF94_05810</name>
</gene>
<dbReference type="InterPro" id="IPR012495">
    <property type="entry name" value="TadE-like_dom"/>
</dbReference>
<keyword evidence="4" id="KW-1185">Reference proteome</keyword>
<sequence length="145" mass="14532">MTAAIAIDERGGSASVEAAILSIVIGLLIALAVAGGRLAAAEAGADHAARSAARVASLHRGETTAVTAAREAAAASLAEQGLRCQALDVAVDTSEFARPIGSPASVSAAVRCEVTWADLGLPGAPGSRTVASIFTSPIDQWRERT</sequence>
<organism evidence="3 4">
    <name type="scientific">Pseudonocardia alaniniphila</name>
    <dbReference type="NCBI Taxonomy" id="75291"/>
    <lineage>
        <taxon>Bacteria</taxon>
        <taxon>Bacillati</taxon>
        <taxon>Actinomycetota</taxon>
        <taxon>Actinomycetes</taxon>
        <taxon>Pseudonocardiales</taxon>
        <taxon>Pseudonocardiaceae</taxon>
        <taxon>Pseudonocardia</taxon>
    </lineage>
</organism>
<feature type="transmembrane region" description="Helical" evidence="1">
    <location>
        <begin position="18"/>
        <end position="40"/>
    </location>
</feature>
<evidence type="ECO:0000313" key="4">
    <source>
        <dbReference type="Proteomes" id="UP001299970"/>
    </source>
</evidence>
<proteinExistence type="predicted"/>
<keyword evidence="1" id="KW-0812">Transmembrane</keyword>
<dbReference type="EMBL" id="JAKXMK010000004">
    <property type="protein sequence ID" value="MCH6165192.1"/>
    <property type="molecule type" value="Genomic_DNA"/>
</dbReference>
<evidence type="ECO:0000259" key="2">
    <source>
        <dbReference type="Pfam" id="PF07811"/>
    </source>
</evidence>